<gene>
    <name evidence="1" type="ORF">V6U78_00215</name>
</gene>
<sequence>MGLAEKKASHEFQKNRFDGLKEQLNAAAGFDLEVEVNWTSLEVDNYAHLYDEAWAQVFFNPLINAFKEMCADDFAQGIIKEGVKKVIIQNTSDNWSSSRFAEFKEGVLTLDHSPITNIHHEADRQANIKEVVEKGL</sequence>
<dbReference type="EMBL" id="JBANFI010000001">
    <property type="protein sequence ID" value="MFK7159458.1"/>
    <property type="molecule type" value="Genomic_DNA"/>
</dbReference>
<organism evidence="1 2">
    <name type="scientific">Marinospirillum alkalitolerans</name>
    <dbReference type="NCBI Taxonomy" id="3123374"/>
    <lineage>
        <taxon>Bacteria</taxon>
        <taxon>Pseudomonadati</taxon>
        <taxon>Pseudomonadota</taxon>
        <taxon>Gammaproteobacteria</taxon>
        <taxon>Oceanospirillales</taxon>
        <taxon>Oceanospirillaceae</taxon>
        <taxon>Marinospirillum</taxon>
    </lineage>
</organism>
<comment type="caution">
    <text evidence="1">The sequence shown here is derived from an EMBL/GenBank/DDBJ whole genome shotgun (WGS) entry which is preliminary data.</text>
</comment>
<reference evidence="1 2" key="1">
    <citation type="submission" date="2024-02" db="EMBL/GenBank/DDBJ databases">
        <title>Marinospirillum sp. MEB 164 isolated from Lonar lake sediment.</title>
        <authorList>
            <person name="Joshi A."/>
            <person name="Thite S."/>
        </authorList>
    </citation>
    <scope>NUCLEOTIDE SEQUENCE [LARGE SCALE GENOMIC DNA]</scope>
    <source>
        <strain evidence="1 2">MEB164</strain>
    </source>
</reference>
<evidence type="ECO:0000313" key="1">
    <source>
        <dbReference type="EMBL" id="MFK7159458.1"/>
    </source>
</evidence>
<dbReference type="Proteomes" id="UP001621714">
    <property type="component" value="Unassembled WGS sequence"/>
</dbReference>
<accession>A0ABW8PT40</accession>
<dbReference type="RefSeq" id="WP_405335806.1">
    <property type="nucleotide sequence ID" value="NZ_JBANFI010000001.1"/>
</dbReference>
<protein>
    <submittedName>
        <fullName evidence="1">Uncharacterized protein</fullName>
    </submittedName>
</protein>
<proteinExistence type="predicted"/>
<evidence type="ECO:0000313" key="2">
    <source>
        <dbReference type="Proteomes" id="UP001621714"/>
    </source>
</evidence>
<name>A0ABW8PT40_9GAMM</name>
<keyword evidence="2" id="KW-1185">Reference proteome</keyword>